<comment type="caution">
    <text evidence="2">The sequence shown here is derived from an EMBL/GenBank/DDBJ whole genome shotgun (WGS) entry which is preliminary data.</text>
</comment>
<dbReference type="Proteomes" id="UP000077671">
    <property type="component" value="Unassembled WGS sequence"/>
</dbReference>
<accession>A0A8T8TBE6</accession>
<sequence>MVHLRTLALLPIVLLVLAIGVTSAPVPETISLSSTGLPQARSLQARADPPANFPAELLRELRTLRQNEAAMSASIQRARTLANHLDANPDALAQLEQVFNVPGVFRLPSVGQLRELIQAQAGELAHIRRRISNIQTELARHRL</sequence>
<evidence type="ECO:0000256" key="1">
    <source>
        <dbReference type="SAM" id="SignalP"/>
    </source>
</evidence>
<evidence type="ECO:0008006" key="4">
    <source>
        <dbReference type="Google" id="ProtNLM"/>
    </source>
</evidence>
<protein>
    <recommendedName>
        <fullName evidence="4">Periplasmic heavy metal sensor</fullName>
    </recommendedName>
</protein>
<proteinExistence type="predicted"/>
<organism evidence="2 3">
    <name type="scientific">Tilletia caries</name>
    <name type="common">wheat bunt fungus</name>
    <dbReference type="NCBI Taxonomy" id="13290"/>
    <lineage>
        <taxon>Eukaryota</taxon>
        <taxon>Fungi</taxon>
        <taxon>Dikarya</taxon>
        <taxon>Basidiomycota</taxon>
        <taxon>Ustilaginomycotina</taxon>
        <taxon>Exobasidiomycetes</taxon>
        <taxon>Tilletiales</taxon>
        <taxon>Tilletiaceae</taxon>
        <taxon>Tilletia</taxon>
    </lineage>
</organism>
<keyword evidence="1" id="KW-0732">Signal</keyword>
<feature type="signal peptide" evidence="1">
    <location>
        <begin position="1"/>
        <end position="23"/>
    </location>
</feature>
<evidence type="ECO:0000313" key="3">
    <source>
        <dbReference type="Proteomes" id="UP000077671"/>
    </source>
</evidence>
<feature type="chain" id="PRO_5035894249" description="Periplasmic heavy metal sensor" evidence="1">
    <location>
        <begin position="24"/>
        <end position="143"/>
    </location>
</feature>
<reference evidence="2" key="1">
    <citation type="submission" date="2016-04" db="EMBL/GenBank/DDBJ databases">
        <authorList>
            <person name="Nguyen H.D."/>
            <person name="Kesanakurti P."/>
            <person name="Cullis J."/>
            <person name="Levesque C.A."/>
            <person name="Hambleton S."/>
        </authorList>
    </citation>
    <scope>NUCLEOTIDE SEQUENCE</scope>
    <source>
        <strain evidence="2">DAOMC 238032</strain>
    </source>
</reference>
<gene>
    <name evidence="2" type="ORF">A4X03_0g4280</name>
</gene>
<dbReference type="AlphaFoldDB" id="A0A8T8TBE6"/>
<reference evidence="2" key="2">
    <citation type="journal article" date="2019" name="IMA Fungus">
        <title>Genome sequencing and comparison of five Tilletia species to identify candidate genes for the detection of regulated species infecting wheat.</title>
        <authorList>
            <person name="Nguyen H.D.T."/>
            <person name="Sultana T."/>
            <person name="Kesanakurti P."/>
            <person name="Hambleton S."/>
        </authorList>
    </citation>
    <scope>NUCLEOTIDE SEQUENCE</scope>
    <source>
        <strain evidence="2">DAOMC 238032</strain>
    </source>
</reference>
<name>A0A8T8TBE6_9BASI</name>
<dbReference type="EMBL" id="LWDD02000563">
    <property type="protein sequence ID" value="KAE8258793.1"/>
    <property type="molecule type" value="Genomic_DNA"/>
</dbReference>
<evidence type="ECO:0000313" key="2">
    <source>
        <dbReference type="EMBL" id="KAE8258793.1"/>
    </source>
</evidence>